<evidence type="ECO:0000256" key="4">
    <source>
        <dbReference type="ARBA" id="ARBA00023125"/>
    </source>
</evidence>
<keyword evidence="2 5" id="KW-0547">Nucleotide-binding</keyword>
<dbReference type="CDD" id="cd01127">
    <property type="entry name" value="TrwB_TraG_TraD_VirD4"/>
    <property type="match status" value="1"/>
</dbReference>
<reference evidence="9" key="1">
    <citation type="submission" date="2023-07" db="EMBL/GenBank/DDBJ databases">
        <title>The carbon used by Thiothrix.</title>
        <authorList>
            <person name="Chen L."/>
        </authorList>
    </citation>
    <scope>NUCLEOTIDE SEQUENCE [LARGE SCALE GENOMIC DNA]</scope>
</reference>
<evidence type="ECO:0000256" key="6">
    <source>
        <dbReference type="SAM" id="Phobius"/>
    </source>
</evidence>
<evidence type="ECO:0000313" key="8">
    <source>
        <dbReference type="EMBL" id="MEB4590525.1"/>
    </source>
</evidence>
<dbReference type="PANTHER" id="PTHR22683:SF41">
    <property type="entry name" value="DNA TRANSLOCASE FTSK"/>
    <property type="match status" value="1"/>
</dbReference>
<dbReference type="InterPro" id="IPR027417">
    <property type="entry name" value="P-loop_NTPase"/>
</dbReference>
<dbReference type="EMBL" id="JAYMYJ010000046">
    <property type="protein sequence ID" value="MEB4590525.1"/>
    <property type="molecule type" value="Genomic_DNA"/>
</dbReference>
<name>A0ABU6CUN6_9GAMM</name>
<dbReference type="Gene3D" id="3.30.980.40">
    <property type="match status" value="1"/>
</dbReference>
<keyword evidence="6" id="KW-1133">Transmembrane helix</keyword>
<evidence type="ECO:0000313" key="9">
    <source>
        <dbReference type="Proteomes" id="UP001308005"/>
    </source>
</evidence>
<dbReference type="RefSeq" id="WP_324693871.1">
    <property type="nucleotide sequence ID" value="NZ_JAYMYJ010000046.1"/>
</dbReference>
<proteinExistence type="inferred from homology"/>
<comment type="similarity">
    <text evidence="1">Belongs to the FtsK/SpoIIIE/SftA family.</text>
</comment>
<dbReference type="InterPro" id="IPR050206">
    <property type="entry name" value="FtsK/SpoIIIE/SftA"/>
</dbReference>
<evidence type="ECO:0000256" key="5">
    <source>
        <dbReference type="PROSITE-ProRule" id="PRU00289"/>
    </source>
</evidence>
<comment type="caution">
    <text evidence="8">The sequence shown here is derived from an EMBL/GenBank/DDBJ whole genome shotgun (WGS) entry which is preliminary data.</text>
</comment>
<dbReference type="SUPFAM" id="SSF52540">
    <property type="entry name" value="P-loop containing nucleoside triphosphate hydrolases"/>
    <property type="match status" value="1"/>
</dbReference>
<protein>
    <submittedName>
        <fullName evidence="8">DNA translocase FtsK</fullName>
    </submittedName>
</protein>
<dbReference type="PROSITE" id="PS50901">
    <property type="entry name" value="FTSK"/>
    <property type="match status" value="1"/>
</dbReference>
<feature type="transmembrane region" description="Helical" evidence="6">
    <location>
        <begin position="35"/>
        <end position="56"/>
    </location>
</feature>
<keyword evidence="9" id="KW-1185">Reference proteome</keyword>
<dbReference type="Gene3D" id="3.40.50.300">
    <property type="entry name" value="P-loop containing nucleotide triphosphate hydrolases"/>
    <property type="match status" value="2"/>
</dbReference>
<keyword evidence="4" id="KW-0238">DNA-binding</keyword>
<evidence type="ECO:0000256" key="3">
    <source>
        <dbReference type="ARBA" id="ARBA00022840"/>
    </source>
</evidence>
<evidence type="ECO:0000256" key="1">
    <source>
        <dbReference type="ARBA" id="ARBA00006474"/>
    </source>
</evidence>
<dbReference type="PANTHER" id="PTHR22683">
    <property type="entry name" value="SPORULATION PROTEIN RELATED"/>
    <property type="match status" value="1"/>
</dbReference>
<keyword evidence="3 5" id="KW-0067">ATP-binding</keyword>
<accession>A0ABU6CUN6</accession>
<dbReference type="InterPro" id="IPR002543">
    <property type="entry name" value="FtsK_dom"/>
</dbReference>
<dbReference type="InterPro" id="IPR041027">
    <property type="entry name" value="FtsK_alpha"/>
</dbReference>
<dbReference type="Pfam" id="PF01580">
    <property type="entry name" value="FtsK_SpoIIIE"/>
    <property type="match status" value="2"/>
</dbReference>
<keyword evidence="6" id="KW-0812">Transmembrane</keyword>
<dbReference type="Pfam" id="PF17854">
    <property type="entry name" value="FtsK_alpha"/>
    <property type="match status" value="1"/>
</dbReference>
<feature type="binding site" evidence="5">
    <location>
        <begin position="213"/>
        <end position="220"/>
    </location>
    <ligand>
        <name>ATP</name>
        <dbReference type="ChEBI" id="CHEBI:30616"/>
    </ligand>
</feature>
<evidence type="ECO:0000259" key="7">
    <source>
        <dbReference type="PROSITE" id="PS50901"/>
    </source>
</evidence>
<feature type="domain" description="FtsK" evidence="7">
    <location>
        <begin position="196"/>
        <end position="388"/>
    </location>
</feature>
<sequence length="442" mass="46655">MRIGTFDLGQFYPETNLQTAASALLLAGGAMVADAYGASAGVSFASGVGALALGWVSRQAITSWMRDNCLLGSDLDEWTATDNPVDYSELLEALEAHGLVGARHAGALPGPVLTRHLIRIPKGTRLGKLPDDDIARDMGAPDITITRNAGRGLIALDVPNGSRDTVEFSTLLESPQWATQRKGMKLPACPGVDATGKPFVFDLKRAVHLFVAGTTGAGKSVLVNAILLSLLRSGAGFSLMIGDGKGEDFAPYYGDSGRMVQTYDITRTVGNVEVTTPAALPLATEVLDIAAQAEWLEAEMDARFSGGDKSTPIVFVVDELADVLGLAKRDKKLMTEERLQRLAQKGRSANIHMILCTQSPNSEIFSQTFRANIPSAIGLKTKTADQSKVAIQSTGCEKLLGDGDAFAVIGAETTRIHGALVTGADILSTLGRGAIISQSNKE</sequence>
<evidence type="ECO:0000256" key="2">
    <source>
        <dbReference type="ARBA" id="ARBA00022741"/>
    </source>
</evidence>
<gene>
    <name evidence="8" type="ORF">VSS37_06000</name>
</gene>
<dbReference type="Proteomes" id="UP001308005">
    <property type="component" value="Unassembled WGS sequence"/>
</dbReference>
<organism evidence="8 9">
    <name type="scientific">Candidatus Thiothrix phosphatis</name>
    <dbReference type="NCBI Taxonomy" id="3112415"/>
    <lineage>
        <taxon>Bacteria</taxon>
        <taxon>Pseudomonadati</taxon>
        <taxon>Pseudomonadota</taxon>
        <taxon>Gammaproteobacteria</taxon>
        <taxon>Thiotrichales</taxon>
        <taxon>Thiotrichaceae</taxon>
        <taxon>Thiothrix</taxon>
    </lineage>
</organism>
<keyword evidence="6" id="KW-0472">Membrane</keyword>